<dbReference type="Proteomes" id="UP001362999">
    <property type="component" value="Unassembled WGS sequence"/>
</dbReference>
<protein>
    <submittedName>
        <fullName evidence="2">Uncharacterized protein</fullName>
    </submittedName>
</protein>
<reference evidence="2 3" key="1">
    <citation type="journal article" date="2024" name="J Genomics">
        <title>Draft genome sequencing and assembly of Favolaschia claudopus CIRM-BRFM 2984 isolated from oak limbs.</title>
        <authorList>
            <person name="Navarro D."/>
            <person name="Drula E."/>
            <person name="Chaduli D."/>
            <person name="Cazenave R."/>
            <person name="Ahrendt S."/>
            <person name="Wang J."/>
            <person name="Lipzen A."/>
            <person name="Daum C."/>
            <person name="Barry K."/>
            <person name="Grigoriev I.V."/>
            <person name="Favel A."/>
            <person name="Rosso M.N."/>
            <person name="Martin F."/>
        </authorList>
    </citation>
    <scope>NUCLEOTIDE SEQUENCE [LARGE SCALE GENOMIC DNA]</scope>
    <source>
        <strain evidence="2 3">CIRM-BRFM 2984</strain>
    </source>
</reference>
<organism evidence="2 3">
    <name type="scientific">Favolaschia claudopus</name>
    <dbReference type="NCBI Taxonomy" id="2862362"/>
    <lineage>
        <taxon>Eukaryota</taxon>
        <taxon>Fungi</taxon>
        <taxon>Dikarya</taxon>
        <taxon>Basidiomycota</taxon>
        <taxon>Agaricomycotina</taxon>
        <taxon>Agaricomycetes</taxon>
        <taxon>Agaricomycetidae</taxon>
        <taxon>Agaricales</taxon>
        <taxon>Marasmiineae</taxon>
        <taxon>Mycenaceae</taxon>
        <taxon>Favolaschia</taxon>
    </lineage>
</organism>
<name>A0AAV9ZEM4_9AGAR</name>
<comment type="caution">
    <text evidence="2">The sequence shown here is derived from an EMBL/GenBank/DDBJ whole genome shotgun (WGS) entry which is preliminary data.</text>
</comment>
<proteinExistence type="predicted"/>
<evidence type="ECO:0000313" key="3">
    <source>
        <dbReference type="Proteomes" id="UP001362999"/>
    </source>
</evidence>
<accession>A0AAV9ZEM4</accession>
<dbReference type="AlphaFoldDB" id="A0AAV9ZEM4"/>
<feature type="compositionally biased region" description="Basic and acidic residues" evidence="1">
    <location>
        <begin position="337"/>
        <end position="350"/>
    </location>
</feature>
<evidence type="ECO:0000313" key="2">
    <source>
        <dbReference type="EMBL" id="KAK6980735.1"/>
    </source>
</evidence>
<keyword evidence="3" id="KW-1185">Reference proteome</keyword>
<feature type="region of interest" description="Disordered" evidence="1">
    <location>
        <begin position="304"/>
        <end position="350"/>
    </location>
</feature>
<gene>
    <name evidence="2" type="ORF">R3P38DRAFT_3376651</name>
</gene>
<evidence type="ECO:0000256" key="1">
    <source>
        <dbReference type="SAM" id="MobiDB-lite"/>
    </source>
</evidence>
<dbReference type="EMBL" id="JAWWNJ010000157">
    <property type="protein sequence ID" value="KAK6980735.1"/>
    <property type="molecule type" value="Genomic_DNA"/>
</dbReference>
<sequence>MRAGFGFANDRAIAGAERRIHGVDETKAFEIMCGVEEAVATAQVDISAEPPRLPDDVANRAALWRSARAGIRKHAGEDLPCRRDGSSEEKVIGMLMLTTSRYSNQDCAGGWTANGCGFRRDVRRRIEQGIELIEGRFSGDGVDSCSVVLIYTFIIQSPLKITAKFLPDLDPSWILLSASVKLSDSRWFKLLDSRTRKAARKKIHGLWVAEIRTRTAHQSASTWSTECVRKPIDPYLTPDCEDHINMNTGFPLKRIMNVARHKSKQLLNCFYSTTRDPTVKYAHDPVVLDRKGEYLLKKREKIPSPSRPMVAVTRTRTVQHDPTGVGKSRTACGDNSPEIRGKANDSESTG</sequence>